<comment type="subcellular location">
    <subcellularLocation>
        <location evidence="1">Bacterial flagellum</location>
    </subcellularLocation>
    <subcellularLocation>
        <location evidence="2">Secreted</location>
    </subcellularLocation>
</comment>
<dbReference type="Pfam" id="PF22638">
    <property type="entry name" value="FlgK_D1"/>
    <property type="match status" value="1"/>
</dbReference>
<keyword evidence="9" id="KW-0969">Cilium</keyword>
<organism evidence="9 10">
    <name type="scientific">Pseudodonghicola xiamenensis</name>
    <dbReference type="NCBI Taxonomy" id="337702"/>
    <lineage>
        <taxon>Bacteria</taxon>
        <taxon>Pseudomonadati</taxon>
        <taxon>Pseudomonadota</taxon>
        <taxon>Alphaproteobacteria</taxon>
        <taxon>Rhodobacterales</taxon>
        <taxon>Paracoccaceae</taxon>
        <taxon>Pseudodonghicola</taxon>
    </lineage>
</organism>
<dbReference type="InterPro" id="IPR053927">
    <property type="entry name" value="FlgK_helical"/>
</dbReference>
<feature type="domain" description="Flagellar hook-associated protein FlgK helical" evidence="8">
    <location>
        <begin position="99"/>
        <end position="302"/>
    </location>
</feature>
<dbReference type="GO" id="GO:0005198">
    <property type="term" value="F:structural molecule activity"/>
    <property type="evidence" value="ECO:0007669"/>
    <property type="project" value="InterPro"/>
</dbReference>
<dbReference type="Proteomes" id="UP000611500">
    <property type="component" value="Unassembled WGS sequence"/>
</dbReference>
<reference evidence="9" key="1">
    <citation type="journal article" date="2014" name="Int. J. Syst. Evol. Microbiol.">
        <title>Complete genome sequence of Corynebacterium casei LMG S-19264T (=DSM 44701T), isolated from a smear-ripened cheese.</title>
        <authorList>
            <consortium name="US DOE Joint Genome Institute (JGI-PGF)"/>
            <person name="Walter F."/>
            <person name="Albersmeier A."/>
            <person name="Kalinowski J."/>
            <person name="Ruckert C."/>
        </authorList>
    </citation>
    <scope>NUCLEOTIDE SEQUENCE</scope>
    <source>
        <strain evidence="9">CGMCC 1.7081</strain>
    </source>
</reference>
<evidence type="ECO:0000256" key="6">
    <source>
        <dbReference type="ARBA" id="ARBA00023143"/>
    </source>
</evidence>
<feature type="domain" description="Flagellar basal-body/hook protein C-terminal" evidence="7">
    <location>
        <begin position="432"/>
        <end position="467"/>
    </location>
</feature>
<evidence type="ECO:0000256" key="5">
    <source>
        <dbReference type="ARBA" id="ARBA00022525"/>
    </source>
</evidence>
<dbReference type="GO" id="GO:0005576">
    <property type="term" value="C:extracellular region"/>
    <property type="evidence" value="ECO:0007669"/>
    <property type="project" value="UniProtKB-SubCell"/>
</dbReference>
<dbReference type="GO" id="GO:0044780">
    <property type="term" value="P:bacterial-type flagellum assembly"/>
    <property type="evidence" value="ECO:0007669"/>
    <property type="project" value="InterPro"/>
</dbReference>
<name>A0A8J3H4R9_9RHOB</name>
<dbReference type="RefSeq" id="WP_028092552.1">
    <property type="nucleotide sequence ID" value="NZ_BNAP01000003.1"/>
</dbReference>
<evidence type="ECO:0000259" key="7">
    <source>
        <dbReference type="Pfam" id="PF06429"/>
    </source>
</evidence>
<dbReference type="EMBL" id="BNAP01000003">
    <property type="protein sequence ID" value="GHG85473.1"/>
    <property type="molecule type" value="Genomic_DNA"/>
</dbReference>
<dbReference type="Pfam" id="PF06429">
    <property type="entry name" value="Flg_bbr_C"/>
    <property type="match status" value="1"/>
</dbReference>
<accession>A0A8J3H4R9</accession>
<sequence length="470" mass="48648">MSLSAALNAASSGLAATQVQARVASENIANAMNENYVRRDAILVSTGSGGVGVGQIARDVDDALVRMSRSEGSKAAHQQAIYEALETYSTYLGKPGDGLSLPDKFSDFNTALTTLVNMPSSTEAQSAAVYAAEDLAAAIRDTSGMLAEVGGDVDMEIRYEVADLNQALYDLSELNAKVGKVESGTAEAANLSDQMDALLDQVSGIVGVRITHNSDRTVSLYTSGGVALLEGTQVRDVTYSSGDGNIYAGETEITPNKDGVRGIEEGSLVGFAELKNDILPQFRLQLDEYARGLIETFQSVDASVASGGAGLFTDNGGAFEGGTLDGLSARISVNEAVSHAGRAEIWRIRDGMGVAEEGAVADATQVQAYIDGLKVKVGADPATGLSASISLADFAGELVTAQALTSSRAESSYSAAASAADLVQASRANVEGVNIDDELQQLMLIEQSYAANSKVLTAVGDMLDALLAAV</sequence>
<dbReference type="SUPFAM" id="SSF64518">
    <property type="entry name" value="Phase 1 flagellin"/>
    <property type="match status" value="1"/>
</dbReference>
<evidence type="ECO:0000313" key="9">
    <source>
        <dbReference type="EMBL" id="GHG85473.1"/>
    </source>
</evidence>
<comment type="similarity">
    <text evidence="3">Belongs to the flagella basal body rod proteins family.</text>
</comment>
<keyword evidence="10" id="KW-1185">Reference proteome</keyword>
<gene>
    <name evidence="9" type="ORF">GCM10010961_12550</name>
</gene>
<dbReference type="GO" id="GO:0009424">
    <property type="term" value="C:bacterial-type flagellum hook"/>
    <property type="evidence" value="ECO:0007669"/>
    <property type="project" value="InterPro"/>
</dbReference>
<evidence type="ECO:0000256" key="2">
    <source>
        <dbReference type="ARBA" id="ARBA00004613"/>
    </source>
</evidence>
<evidence type="ECO:0000313" key="10">
    <source>
        <dbReference type="Proteomes" id="UP000611500"/>
    </source>
</evidence>
<dbReference type="PANTHER" id="PTHR30033:SF1">
    <property type="entry name" value="FLAGELLAR HOOK-ASSOCIATED PROTEIN 1"/>
    <property type="match status" value="1"/>
</dbReference>
<keyword evidence="9" id="KW-0966">Cell projection</keyword>
<dbReference type="InterPro" id="IPR002371">
    <property type="entry name" value="FlgK"/>
</dbReference>
<keyword evidence="5" id="KW-0964">Secreted</keyword>
<keyword evidence="9" id="KW-0282">Flagellum</keyword>
<proteinExistence type="inferred from homology"/>
<evidence type="ECO:0000259" key="8">
    <source>
        <dbReference type="Pfam" id="PF22638"/>
    </source>
</evidence>
<protein>
    <recommendedName>
        <fullName evidence="4">Flagellar hook-associated protein 1</fullName>
    </recommendedName>
</protein>
<keyword evidence="6" id="KW-0975">Bacterial flagellum</keyword>
<dbReference type="InterPro" id="IPR010930">
    <property type="entry name" value="Flg_bb/hook_C_dom"/>
</dbReference>
<comment type="caution">
    <text evidence="9">The sequence shown here is derived from an EMBL/GenBank/DDBJ whole genome shotgun (WGS) entry which is preliminary data.</text>
</comment>
<evidence type="ECO:0000256" key="3">
    <source>
        <dbReference type="ARBA" id="ARBA00009677"/>
    </source>
</evidence>
<reference evidence="9" key="2">
    <citation type="submission" date="2020-09" db="EMBL/GenBank/DDBJ databases">
        <authorList>
            <person name="Sun Q."/>
            <person name="Zhou Y."/>
        </authorList>
    </citation>
    <scope>NUCLEOTIDE SEQUENCE</scope>
    <source>
        <strain evidence="9">CGMCC 1.7081</strain>
    </source>
</reference>
<dbReference type="NCBIfam" id="TIGR02492">
    <property type="entry name" value="flgK_ends"/>
    <property type="match status" value="1"/>
</dbReference>
<dbReference type="AlphaFoldDB" id="A0A8J3H4R9"/>
<dbReference type="PANTHER" id="PTHR30033">
    <property type="entry name" value="FLAGELLAR HOOK-ASSOCIATED PROTEIN 1"/>
    <property type="match status" value="1"/>
</dbReference>
<evidence type="ECO:0000256" key="4">
    <source>
        <dbReference type="ARBA" id="ARBA00016244"/>
    </source>
</evidence>
<evidence type="ECO:0000256" key="1">
    <source>
        <dbReference type="ARBA" id="ARBA00004365"/>
    </source>
</evidence>